<dbReference type="RefSeq" id="WP_046279819.1">
    <property type="nucleotide sequence ID" value="NZ_LATL02000156.1"/>
</dbReference>
<comment type="similarity">
    <text evidence="1">Belongs to the thioesterase family.</text>
</comment>
<dbReference type="SUPFAM" id="SSF53474">
    <property type="entry name" value="alpha/beta-Hydrolases"/>
    <property type="match status" value="1"/>
</dbReference>
<dbReference type="InterPro" id="IPR029058">
    <property type="entry name" value="AB_hydrolase_fold"/>
</dbReference>
<comment type="caution">
    <text evidence="3">The sequence shown here is derived from an EMBL/GenBank/DDBJ whole genome shotgun (WGS) entry which is preliminary data.</text>
</comment>
<feature type="domain" description="Thioesterase" evidence="2">
    <location>
        <begin position="23"/>
        <end position="238"/>
    </location>
</feature>
<dbReference type="PANTHER" id="PTHR11487:SF0">
    <property type="entry name" value="S-ACYL FATTY ACID SYNTHASE THIOESTERASE, MEDIUM CHAIN"/>
    <property type="match status" value="1"/>
</dbReference>
<name>A0A0F5YDQ8_9CYAN</name>
<accession>A0A0F5YDQ8</accession>
<dbReference type="InterPro" id="IPR012223">
    <property type="entry name" value="TEII"/>
</dbReference>
<evidence type="ECO:0000256" key="1">
    <source>
        <dbReference type="ARBA" id="ARBA00007169"/>
    </source>
</evidence>
<evidence type="ECO:0000313" key="3">
    <source>
        <dbReference type="EMBL" id="KKD36893.1"/>
    </source>
</evidence>
<dbReference type="PATRIC" id="fig|1637645.4.peg.3175"/>
<sequence>MTTIQNFNHWLTCPEPNPKAKLRLFCFHYAGGGALIFRNWSAYFSPNIELCAVELPGRGKRLREPPYTQLKPLIEALTLAIHSYLDKPFVFLGHSMGGLVCFELARQLRREYGLSPQHLFVSGCRAPQIPDPDPPIHQLSNPEFIEELRRYNGTPEAVLQNQELMDLLLPSLRADFAVLETYTYQSEPPLTFDITAFYGLEDKQVSQAEMQAWEQQTTADFCLKTLPGDHFFLHSHQSLLLQLLNLRINSILRELIRLS</sequence>
<dbReference type="AlphaFoldDB" id="A0A0F5YDQ8"/>
<evidence type="ECO:0000259" key="2">
    <source>
        <dbReference type="Pfam" id="PF00975"/>
    </source>
</evidence>
<gene>
    <name evidence="3" type="ORF">WN50_17300</name>
</gene>
<proteinExistence type="inferred from homology"/>
<protein>
    <submittedName>
        <fullName evidence="3">Gramicidin dehydrogenase</fullName>
    </submittedName>
</protein>
<reference evidence="3 4" key="1">
    <citation type="submission" date="2015-06" db="EMBL/GenBank/DDBJ databases">
        <title>Draft genome assembly of filamentous brackish cyanobacterium Limnoraphis robusta strain CS-951.</title>
        <authorList>
            <person name="Willis A."/>
            <person name="Parks M."/>
            <person name="Burford M.A."/>
        </authorList>
    </citation>
    <scope>NUCLEOTIDE SEQUENCE [LARGE SCALE GENOMIC DNA]</scope>
    <source>
        <strain evidence="3 4">CS-951</strain>
    </source>
</reference>
<dbReference type="InterPro" id="IPR001031">
    <property type="entry name" value="Thioesterase"/>
</dbReference>
<dbReference type="PANTHER" id="PTHR11487">
    <property type="entry name" value="THIOESTERASE"/>
    <property type="match status" value="1"/>
</dbReference>
<dbReference type="Proteomes" id="UP000033607">
    <property type="component" value="Unassembled WGS sequence"/>
</dbReference>
<dbReference type="GO" id="GO:0008610">
    <property type="term" value="P:lipid biosynthetic process"/>
    <property type="evidence" value="ECO:0007669"/>
    <property type="project" value="TreeGrafter"/>
</dbReference>
<evidence type="ECO:0000313" key="4">
    <source>
        <dbReference type="Proteomes" id="UP000033607"/>
    </source>
</evidence>
<dbReference type="Pfam" id="PF00975">
    <property type="entry name" value="Thioesterase"/>
    <property type="match status" value="1"/>
</dbReference>
<dbReference type="OrthoDB" id="2213423at2"/>
<organism evidence="3 4">
    <name type="scientific">Limnoraphis robusta CS-951</name>
    <dbReference type="NCBI Taxonomy" id="1637645"/>
    <lineage>
        <taxon>Bacteria</taxon>
        <taxon>Bacillati</taxon>
        <taxon>Cyanobacteriota</taxon>
        <taxon>Cyanophyceae</taxon>
        <taxon>Oscillatoriophycideae</taxon>
        <taxon>Oscillatoriales</taxon>
        <taxon>Sirenicapillariaceae</taxon>
        <taxon>Limnoraphis</taxon>
    </lineage>
</organism>
<dbReference type="EMBL" id="LATL02000156">
    <property type="protein sequence ID" value="KKD36893.1"/>
    <property type="molecule type" value="Genomic_DNA"/>
</dbReference>
<dbReference type="Gene3D" id="3.40.50.1820">
    <property type="entry name" value="alpha/beta hydrolase"/>
    <property type="match status" value="1"/>
</dbReference>